<keyword evidence="4" id="KW-1185">Reference proteome</keyword>
<dbReference type="AlphaFoldDB" id="R7VAX4"/>
<organism evidence="2">
    <name type="scientific">Capitella teleta</name>
    <name type="common">Polychaete worm</name>
    <dbReference type="NCBI Taxonomy" id="283909"/>
    <lineage>
        <taxon>Eukaryota</taxon>
        <taxon>Metazoa</taxon>
        <taxon>Spiralia</taxon>
        <taxon>Lophotrochozoa</taxon>
        <taxon>Annelida</taxon>
        <taxon>Polychaeta</taxon>
        <taxon>Sedentaria</taxon>
        <taxon>Scolecida</taxon>
        <taxon>Capitellidae</taxon>
        <taxon>Capitella</taxon>
    </lineage>
</organism>
<dbReference type="EnsemblMetazoa" id="CapteT221961">
    <property type="protein sequence ID" value="CapteP221961"/>
    <property type="gene ID" value="CapteG221961"/>
</dbReference>
<accession>R7VAX4</accession>
<reference evidence="2 4" key="2">
    <citation type="journal article" date="2013" name="Nature">
        <title>Insights into bilaterian evolution from three spiralian genomes.</title>
        <authorList>
            <person name="Simakov O."/>
            <person name="Marletaz F."/>
            <person name="Cho S.J."/>
            <person name="Edsinger-Gonzales E."/>
            <person name="Havlak P."/>
            <person name="Hellsten U."/>
            <person name="Kuo D.H."/>
            <person name="Larsson T."/>
            <person name="Lv J."/>
            <person name="Arendt D."/>
            <person name="Savage R."/>
            <person name="Osoegawa K."/>
            <person name="de Jong P."/>
            <person name="Grimwood J."/>
            <person name="Chapman J.A."/>
            <person name="Shapiro H."/>
            <person name="Aerts A."/>
            <person name="Otillar R.P."/>
            <person name="Terry A.Y."/>
            <person name="Boore J.L."/>
            <person name="Grigoriev I.V."/>
            <person name="Lindberg D.R."/>
            <person name="Seaver E.C."/>
            <person name="Weisblat D.A."/>
            <person name="Putnam N.H."/>
            <person name="Rokhsar D.S."/>
        </authorList>
    </citation>
    <scope>NUCLEOTIDE SEQUENCE</scope>
    <source>
        <strain evidence="2 4">I ESC-2004</strain>
    </source>
</reference>
<name>R7VAX4_CAPTE</name>
<evidence type="ECO:0000313" key="4">
    <source>
        <dbReference type="Proteomes" id="UP000014760"/>
    </source>
</evidence>
<feature type="compositionally biased region" description="Polar residues" evidence="1">
    <location>
        <begin position="109"/>
        <end position="118"/>
    </location>
</feature>
<reference evidence="4" key="1">
    <citation type="submission" date="2012-12" db="EMBL/GenBank/DDBJ databases">
        <authorList>
            <person name="Hellsten U."/>
            <person name="Grimwood J."/>
            <person name="Chapman J.A."/>
            <person name="Shapiro H."/>
            <person name="Aerts A."/>
            <person name="Otillar R.P."/>
            <person name="Terry A.Y."/>
            <person name="Boore J.L."/>
            <person name="Simakov O."/>
            <person name="Marletaz F."/>
            <person name="Cho S.-J."/>
            <person name="Edsinger-Gonzales E."/>
            <person name="Havlak P."/>
            <person name="Kuo D.-H."/>
            <person name="Larsson T."/>
            <person name="Lv J."/>
            <person name="Arendt D."/>
            <person name="Savage R."/>
            <person name="Osoegawa K."/>
            <person name="de Jong P."/>
            <person name="Lindberg D.R."/>
            <person name="Seaver E.C."/>
            <person name="Weisblat D.A."/>
            <person name="Putnam N.H."/>
            <person name="Grigoriev I.V."/>
            <person name="Rokhsar D.S."/>
        </authorList>
    </citation>
    <scope>NUCLEOTIDE SEQUENCE</scope>
    <source>
        <strain evidence="4">I ESC-2004</strain>
    </source>
</reference>
<feature type="compositionally biased region" description="Basic and acidic residues" evidence="1">
    <location>
        <begin position="136"/>
        <end position="160"/>
    </location>
</feature>
<dbReference type="EMBL" id="AMQN01017697">
    <property type="status" value="NOT_ANNOTATED_CDS"/>
    <property type="molecule type" value="Genomic_DNA"/>
</dbReference>
<dbReference type="HOGENOM" id="CLU_765586_0_0_1"/>
<feature type="compositionally biased region" description="Acidic residues" evidence="1">
    <location>
        <begin position="122"/>
        <end position="135"/>
    </location>
</feature>
<evidence type="ECO:0000313" key="3">
    <source>
        <dbReference type="EnsemblMetazoa" id="CapteP221961"/>
    </source>
</evidence>
<gene>
    <name evidence="2" type="ORF">CAPTEDRAFT_221961</name>
</gene>
<dbReference type="Proteomes" id="UP000014760">
    <property type="component" value="Unassembled WGS sequence"/>
</dbReference>
<feature type="compositionally biased region" description="Low complexity" evidence="1">
    <location>
        <begin position="314"/>
        <end position="331"/>
    </location>
</feature>
<feature type="compositionally biased region" description="Basic residues" evidence="1">
    <location>
        <begin position="262"/>
        <end position="271"/>
    </location>
</feature>
<reference evidence="3" key="3">
    <citation type="submission" date="2015-06" db="UniProtKB">
        <authorList>
            <consortium name="EnsemblMetazoa"/>
        </authorList>
    </citation>
    <scope>IDENTIFICATION</scope>
</reference>
<proteinExistence type="predicted"/>
<feature type="region of interest" description="Disordered" evidence="1">
    <location>
        <begin position="25"/>
        <end position="168"/>
    </location>
</feature>
<protein>
    <submittedName>
        <fullName evidence="2 3">Uncharacterized protein</fullName>
    </submittedName>
</protein>
<evidence type="ECO:0000256" key="1">
    <source>
        <dbReference type="SAM" id="MobiDB-lite"/>
    </source>
</evidence>
<feature type="compositionally biased region" description="Basic and acidic residues" evidence="1">
    <location>
        <begin position="80"/>
        <end position="103"/>
    </location>
</feature>
<dbReference type="EMBL" id="KB293423">
    <property type="protein sequence ID" value="ELU15998.1"/>
    <property type="molecule type" value="Genomic_DNA"/>
</dbReference>
<sequence length="362" mass="40262">MPGTVRKIPVRSVYGEEAGIEAFKEDSGAENGIDADHSTSQGDNVVELRPGNFNPSNDADVDGDEVQRKDEVESIELEDEPRNENRRSQERVGRSNRESKVSHADLFIATTNQNQRSSPLREEEDVEEEKEEEEEYRIRRGMKGDLGEENATGKHKSDSPKRKKWKSPGDLASCLREILKPHDETPTMVAASVRVASGHSYVGSTKRSFICGVNKEVIHMWGQPRGHSYVGSTNTPFTYTVNKAFIQSKQFTDGMKKYKAAMKKKLSRPKKDKNGVEEISIKPSRTLHSNEVDECWGLEEPTPKSEKKSRKSKTSATKAPEVNGRSESAGSGRSGDDCVVELTEVDDGIETIYDANQDVLAS</sequence>
<evidence type="ECO:0000313" key="2">
    <source>
        <dbReference type="EMBL" id="ELU15998.1"/>
    </source>
</evidence>
<feature type="region of interest" description="Disordered" evidence="1">
    <location>
        <begin position="262"/>
        <end position="339"/>
    </location>
</feature>